<dbReference type="PANTHER" id="PTHR11952">
    <property type="entry name" value="UDP- GLUCOSE PYROPHOSPHORYLASE"/>
    <property type="match status" value="1"/>
</dbReference>
<dbReference type="PANTHER" id="PTHR11952:SF9">
    <property type="entry name" value="UDP-SUGAR PYROPHOSPHORYLASE"/>
    <property type="match status" value="1"/>
</dbReference>
<evidence type="ECO:0000256" key="2">
    <source>
        <dbReference type="ARBA" id="ARBA00001946"/>
    </source>
</evidence>
<evidence type="ECO:0000256" key="5">
    <source>
        <dbReference type="ARBA" id="ARBA00038047"/>
    </source>
</evidence>
<evidence type="ECO:0000313" key="8">
    <source>
        <dbReference type="EMBL" id="CAD9675473.1"/>
    </source>
</evidence>
<dbReference type="InterPro" id="IPR029044">
    <property type="entry name" value="Nucleotide-diphossugar_trans"/>
</dbReference>
<evidence type="ECO:0000256" key="1">
    <source>
        <dbReference type="ARBA" id="ARBA00001936"/>
    </source>
</evidence>
<proteinExistence type="inferred from homology"/>
<dbReference type="GO" id="GO:0003977">
    <property type="term" value="F:UDP-N-acetylglucosamine diphosphorylase activity"/>
    <property type="evidence" value="ECO:0007669"/>
    <property type="project" value="TreeGrafter"/>
</dbReference>
<sequence length="610" mass="66753">MSGDLVDRLRAAGQCHLFKNLGRDKELDGKLLSQLERLDANYPGGIVEYINKSKVLLEKSKNGENPFDGYTPKVPRAFKFPFSATDKELEHAEVTGAKAFKKAACVLVAGGLGERLGYSGIKLELPSEITTGECFLGLYCKYILALQGDEVDVPLVIMTSDDTHDMTVSLLEREDYFGLKKTQITLLKQEKVASLSDIDATIAMKDEYTVLTKPHGHGDVHFLLHQSGLAKRWAQEGLEWVFCFQDTNPVSFRALPGALGVSVMNNLDVNSICSPRKAKAASGALMRLCHEDGHEITINVEYNYIDSILAPAGGDLNGPDGYSLYPGNMNQLIFALPSYAKTLERTGGSIPEFVNPKYANAERTVFKSPTRLECMMQDYPLTLKDAKEARIGVTVFADSQMEKSKYNVSSLTHRLYAPAKNNLKDGAKKALEGVPDATTSSTELAIYAGNALMLNDLGANVEAPGLTTYGGIEQPEWAHIVFRPSFVPLFSDLKYRFLKPRCVRITNRSTLVVNGGGVCFSGTVDIDGTLIVDAAPGALVTIQSIHIRNKGWTFAAVDPEDEKIDEIYRIRGYRIFPESSTSSITSTAHACVLRFDTPGTYTVDIPGTTA</sequence>
<comment type="similarity">
    <text evidence="5">Belongs to the USP family.</text>
</comment>
<name>A0A7S2RNX0_9STRA</name>
<dbReference type="SUPFAM" id="SSF53448">
    <property type="entry name" value="Nucleotide-diphospho-sugar transferases"/>
    <property type="match status" value="1"/>
</dbReference>
<dbReference type="GO" id="GO:0006048">
    <property type="term" value="P:UDP-N-acetylglucosamine biosynthetic process"/>
    <property type="evidence" value="ECO:0007669"/>
    <property type="project" value="TreeGrafter"/>
</dbReference>
<keyword evidence="4" id="KW-0548">Nucleotidyltransferase</keyword>
<reference evidence="8" key="1">
    <citation type="submission" date="2021-01" db="EMBL/GenBank/DDBJ databases">
        <authorList>
            <person name="Corre E."/>
            <person name="Pelletier E."/>
            <person name="Niang G."/>
            <person name="Scheremetjew M."/>
            <person name="Finn R."/>
            <person name="Kale V."/>
            <person name="Holt S."/>
            <person name="Cochrane G."/>
            <person name="Meng A."/>
            <person name="Brown T."/>
            <person name="Cohen L."/>
        </authorList>
    </citation>
    <scope>NUCLEOTIDE SEQUENCE</scope>
    <source>
        <strain evidence="8">NY070348D</strain>
    </source>
</reference>
<comment type="catalytic activity">
    <reaction evidence="7">
        <text>a monosaccharide 1-phosphate + UTP + H(+) = a UDP-monosaccharide + diphosphate</text>
        <dbReference type="Rhea" id="RHEA:13205"/>
        <dbReference type="ChEBI" id="CHEBI:15378"/>
        <dbReference type="ChEBI" id="CHEBI:33019"/>
        <dbReference type="ChEBI" id="CHEBI:46398"/>
        <dbReference type="ChEBI" id="CHEBI:140358"/>
        <dbReference type="ChEBI" id="CHEBI:140359"/>
        <dbReference type="EC" id="2.7.7.64"/>
    </reaction>
</comment>
<comment type="cofactor">
    <cofactor evidence="1">
        <name>Mn(2+)</name>
        <dbReference type="ChEBI" id="CHEBI:29035"/>
    </cofactor>
</comment>
<organism evidence="8">
    <name type="scientific">Mucochytrium quahogii</name>
    <dbReference type="NCBI Taxonomy" id="96639"/>
    <lineage>
        <taxon>Eukaryota</taxon>
        <taxon>Sar</taxon>
        <taxon>Stramenopiles</taxon>
        <taxon>Bigyra</taxon>
        <taxon>Labyrinthulomycetes</taxon>
        <taxon>Thraustochytrida</taxon>
        <taxon>Thraustochytriidae</taxon>
        <taxon>Mucochytrium</taxon>
    </lineage>
</organism>
<dbReference type="Pfam" id="PF01704">
    <property type="entry name" value="UDPGP"/>
    <property type="match status" value="1"/>
</dbReference>
<dbReference type="GO" id="GO:0051748">
    <property type="term" value="F:UTP-monosaccharide-1-phosphate uridylyltransferase activity"/>
    <property type="evidence" value="ECO:0007669"/>
    <property type="project" value="UniProtKB-EC"/>
</dbReference>
<evidence type="ECO:0000256" key="6">
    <source>
        <dbReference type="ARBA" id="ARBA00039080"/>
    </source>
</evidence>
<protein>
    <recommendedName>
        <fullName evidence="6">UTP-monosaccharide-1-phosphate uridylyltransferase</fullName>
        <ecNumber evidence="6">2.7.7.64</ecNumber>
    </recommendedName>
</protein>
<dbReference type="Gene3D" id="3.90.550.10">
    <property type="entry name" value="Spore Coat Polysaccharide Biosynthesis Protein SpsA, Chain A"/>
    <property type="match status" value="1"/>
</dbReference>
<evidence type="ECO:0000256" key="4">
    <source>
        <dbReference type="ARBA" id="ARBA00022695"/>
    </source>
</evidence>
<evidence type="ECO:0000256" key="7">
    <source>
        <dbReference type="ARBA" id="ARBA00048259"/>
    </source>
</evidence>
<dbReference type="FunFam" id="2.160.10.30:FF:000001">
    <property type="entry name" value="UDP-sugar pyrophosphorylase"/>
    <property type="match status" value="1"/>
</dbReference>
<comment type="cofactor">
    <cofactor evidence="2">
        <name>Mg(2+)</name>
        <dbReference type="ChEBI" id="CHEBI:18420"/>
    </cofactor>
</comment>
<dbReference type="Gene3D" id="2.160.10.30">
    <property type="match status" value="1"/>
</dbReference>
<dbReference type="EMBL" id="HBHK01008198">
    <property type="protein sequence ID" value="CAD9675473.1"/>
    <property type="molecule type" value="Transcribed_RNA"/>
</dbReference>
<gene>
    <name evidence="8" type="ORF">QSP1433_LOCUS5074</name>
</gene>
<dbReference type="InterPro" id="IPR039741">
    <property type="entry name" value="UDP-sugar_pyrophosphorylase"/>
</dbReference>
<accession>A0A7S2RNX0</accession>
<evidence type="ECO:0000256" key="3">
    <source>
        <dbReference type="ARBA" id="ARBA00022679"/>
    </source>
</evidence>
<dbReference type="EC" id="2.7.7.64" evidence="6"/>
<dbReference type="AlphaFoldDB" id="A0A7S2RNX0"/>
<keyword evidence="3" id="KW-0808">Transferase</keyword>
<dbReference type="InterPro" id="IPR002618">
    <property type="entry name" value="UDPGP_fam"/>
</dbReference>